<name>A0A5B9PK85_9BACT</name>
<keyword evidence="1" id="KW-0732">Signal</keyword>
<feature type="chain" id="PRO_5022805419" description="DUF1559 domain-containing protein" evidence="1">
    <location>
        <begin position="28"/>
        <end position="534"/>
    </location>
</feature>
<evidence type="ECO:0000313" key="3">
    <source>
        <dbReference type="EMBL" id="QEG25096.1"/>
    </source>
</evidence>
<reference evidence="3 4" key="1">
    <citation type="submission" date="2019-08" db="EMBL/GenBank/DDBJ databases">
        <title>Deep-cultivation of Planctomycetes and their phenomic and genomic characterization uncovers novel biology.</title>
        <authorList>
            <person name="Wiegand S."/>
            <person name="Jogler M."/>
            <person name="Boedeker C."/>
            <person name="Pinto D."/>
            <person name="Vollmers J."/>
            <person name="Rivas-Marin E."/>
            <person name="Kohn T."/>
            <person name="Peeters S.H."/>
            <person name="Heuer A."/>
            <person name="Rast P."/>
            <person name="Oberbeckmann S."/>
            <person name="Bunk B."/>
            <person name="Jeske O."/>
            <person name="Meyerdierks A."/>
            <person name="Storesund J.E."/>
            <person name="Kallscheuer N."/>
            <person name="Luecker S."/>
            <person name="Lage O.M."/>
            <person name="Pohl T."/>
            <person name="Merkel B.J."/>
            <person name="Hornburger P."/>
            <person name="Mueller R.-W."/>
            <person name="Bruemmer F."/>
            <person name="Labrenz M."/>
            <person name="Spormann A.M."/>
            <person name="Op den Camp H."/>
            <person name="Overmann J."/>
            <person name="Amann R."/>
            <person name="Jetten M.S.M."/>
            <person name="Mascher T."/>
            <person name="Medema M.H."/>
            <person name="Devos D.P."/>
            <person name="Kaster A.-K."/>
            <person name="Ovreas L."/>
            <person name="Rohde M."/>
            <person name="Galperin M.Y."/>
            <person name="Jogler C."/>
        </authorList>
    </citation>
    <scope>NUCLEOTIDE SEQUENCE [LARGE SCALE GENOMIC DNA]</scope>
    <source>
        <strain evidence="3 4">FC18</strain>
    </source>
</reference>
<dbReference type="EMBL" id="CP042912">
    <property type="protein sequence ID" value="QEG25096.1"/>
    <property type="molecule type" value="Genomic_DNA"/>
</dbReference>
<dbReference type="PROSITE" id="PS51257">
    <property type="entry name" value="PROKAR_LIPOPROTEIN"/>
    <property type="match status" value="1"/>
</dbReference>
<accession>A0A5B9PK85</accession>
<dbReference type="InterPro" id="IPR011453">
    <property type="entry name" value="DUF1559"/>
</dbReference>
<dbReference type="KEGG" id="mff:MFFC18_50190"/>
<evidence type="ECO:0000259" key="2">
    <source>
        <dbReference type="Pfam" id="PF07596"/>
    </source>
</evidence>
<gene>
    <name evidence="3" type="ORF">MFFC18_50190</name>
</gene>
<keyword evidence="4" id="KW-1185">Reference proteome</keyword>
<dbReference type="Proteomes" id="UP000322214">
    <property type="component" value="Chromosome"/>
</dbReference>
<dbReference type="Pfam" id="PF07596">
    <property type="entry name" value="SBP_bac_10"/>
    <property type="match status" value="1"/>
</dbReference>
<sequence precursor="true">MKTNKQTHLAALAVLIACVLQTTFASAQDDASETASFATEDLIGIAYADLNEVQFGDLMERAIESKLLEGVKAEQASMGATMAQSFVEQLTSAGAKRIYCLVRQADIENLQAPVVAFSLKKDASLEKLERRVKMLASLMGDEEIQVTTKGDLVIVGQQAAVKLFSDSPTVPREDFASAWKQSDTSNAGIILCGDADSRRVIRELFPQLEKPFQQIDGKLIADRVEHVSLSLTLKGQLAGKLAVQTADAEAANIMARSYKSLVEQMNETESETLQRFNPRLESWAKVMAPILRKVESKIEGSNVVFDLEPVLQDPKAIATAIEPVRRSARIAQTTNNVRQILLAMLNFESAYKHLPARAITDKDGKPLLSWRVQILPFLEQNNLYKQFKLDEPWDSPHNIKLLETMPITYASQFPEDDELQAAGKTRIVLPVGEGCAFDLAEGKTFRQIKDGSSNTIAVLLSTPEAAVPWTKPADWEIDMANPTATIIQGDSPRIFGVLDGSVHEFSESITDEVFKAMLTFEGGEVFDWGSVEKE</sequence>
<dbReference type="AlphaFoldDB" id="A0A5B9PK85"/>
<dbReference type="PANTHER" id="PTHR30093">
    <property type="entry name" value="GENERAL SECRETION PATHWAY PROTEIN G"/>
    <property type="match status" value="1"/>
</dbReference>
<dbReference type="PANTHER" id="PTHR30093:SF2">
    <property type="entry name" value="TYPE II SECRETION SYSTEM PROTEIN H"/>
    <property type="match status" value="1"/>
</dbReference>
<evidence type="ECO:0000313" key="4">
    <source>
        <dbReference type="Proteomes" id="UP000322214"/>
    </source>
</evidence>
<organism evidence="3 4">
    <name type="scientific">Mariniblastus fucicola</name>
    <dbReference type="NCBI Taxonomy" id="980251"/>
    <lineage>
        <taxon>Bacteria</taxon>
        <taxon>Pseudomonadati</taxon>
        <taxon>Planctomycetota</taxon>
        <taxon>Planctomycetia</taxon>
        <taxon>Pirellulales</taxon>
        <taxon>Pirellulaceae</taxon>
        <taxon>Mariniblastus</taxon>
    </lineage>
</organism>
<evidence type="ECO:0000256" key="1">
    <source>
        <dbReference type="SAM" id="SignalP"/>
    </source>
</evidence>
<feature type="domain" description="DUF1559" evidence="2">
    <location>
        <begin position="324"/>
        <end position="405"/>
    </location>
</feature>
<dbReference type="STRING" id="980251.GCA_001642875_01397"/>
<proteinExistence type="predicted"/>
<protein>
    <recommendedName>
        <fullName evidence="2">DUF1559 domain-containing protein</fullName>
    </recommendedName>
</protein>
<dbReference type="RefSeq" id="WP_075084199.1">
    <property type="nucleotide sequence ID" value="NZ_CP042912.1"/>
</dbReference>
<feature type="signal peptide" evidence="1">
    <location>
        <begin position="1"/>
        <end position="27"/>
    </location>
</feature>